<dbReference type="OrthoDB" id="197250at2157"/>
<dbReference type="AlphaFoldDB" id="A0A1N7C5J6"/>
<organism evidence="1 2">
    <name type="scientific">Natronorubrum thiooxidans</name>
    <dbReference type="NCBI Taxonomy" id="308853"/>
    <lineage>
        <taxon>Archaea</taxon>
        <taxon>Methanobacteriati</taxon>
        <taxon>Methanobacteriota</taxon>
        <taxon>Stenosarchaea group</taxon>
        <taxon>Halobacteria</taxon>
        <taxon>Halobacteriales</taxon>
        <taxon>Natrialbaceae</taxon>
        <taxon>Natronorubrum</taxon>
    </lineage>
</organism>
<dbReference type="Proteomes" id="UP000185936">
    <property type="component" value="Unassembled WGS sequence"/>
</dbReference>
<dbReference type="EMBL" id="FTNR01000001">
    <property type="protein sequence ID" value="SIR58859.1"/>
    <property type="molecule type" value="Genomic_DNA"/>
</dbReference>
<gene>
    <name evidence="1" type="ORF">SAMN05421752_101136</name>
</gene>
<evidence type="ECO:0000313" key="1">
    <source>
        <dbReference type="EMBL" id="SIR58859.1"/>
    </source>
</evidence>
<reference evidence="2" key="1">
    <citation type="submission" date="2017-01" db="EMBL/GenBank/DDBJ databases">
        <authorList>
            <person name="Varghese N."/>
            <person name="Submissions S."/>
        </authorList>
    </citation>
    <scope>NUCLEOTIDE SEQUENCE [LARGE SCALE GENOMIC DNA]</scope>
    <source>
        <strain evidence="2">type strain: HArc-</strain>
    </source>
</reference>
<accession>A0A1N7C5J6</accession>
<dbReference type="PROSITE" id="PS51318">
    <property type="entry name" value="TAT"/>
    <property type="match status" value="1"/>
</dbReference>
<dbReference type="PROSITE" id="PS51257">
    <property type="entry name" value="PROKAR_LIPOPROTEIN"/>
    <property type="match status" value="1"/>
</dbReference>
<name>A0A1N7C5J6_9EURY</name>
<keyword evidence="2" id="KW-1185">Reference proteome</keyword>
<evidence type="ECO:0000313" key="2">
    <source>
        <dbReference type="Proteomes" id="UP000185936"/>
    </source>
</evidence>
<sequence length="382" mass="42225">MVDNLSRRNFIRNSSATALAVGSAGLAGCTSSLPIVGDDASAVAVDEWLVELSFTELFQDDDLNDEYEDATLETHDQTDFTFDSVVPQAVFDNEEELVVYWPLEQGSDLRGKTGVPETDIDWQLSQHVAWEYEFSYTQTTWGGEQTYNNTRTASADIGTLSGSFELETVEENLENWADDRYSSDNDLSSEGEYEAFDLYQIEGQAFAVGDSHVIEASVDSALDPIAVVKAAIDARWNSDGNWAETDDGETLLAQFDAGHLAEGEVHTPRSVDSILEEQYGGSADIPDSRRDDLEEQIEDDLDDWETGLTGTATAHEFDGETTALQEVFLYENEDDADPEALRDHVDSNRNIGNRWATISDYSVSDEGRTLVLTGTVRTRALL</sequence>
<dbReference type="RefSeq" id="WP_076607256.1">
    <property type="nucleotide sequence ID" value="NZ_FTNR01000001.1"/>
</dbReference>
<protein>
    <submittedName>
        <fullName evidence="1">Uncharacterized protein</fullName>
    </submittedName>
</protein>
<dbReference type="InterPro" id="IPR006311">
    <property type="entry name" value="TAT_signal"/>
</dbReference>
<proteinExistence type="predicted"/>